<evidence type="ECO:0000256" key="7">
    <source>
        <dbReference type="SAM" id="Phobius"/>
    </source>
</evidence>
<evidence type="ECO:0000256" key="1">
    <source>
        <dbReference type="ARBA" id="ARBA00004651"/>
    </source>
</evidence>
<dbReference type="GO" id="GO:0009061">
    <property type="term" value="P:anaerobic respiration"/>
    <property type="evidence" value="ECO:0007669"/>
    <property type="project" value="TreeGrafter"/>
</dbReference>
<feature type="transmembrane region" description="Helical" evidence="7">
    <location>
        <begin position="364"/>
        <end position="385"/>
    </location>
</feature>
<keyword evidence="3" id="KW-1003">Cell membrane</keyword>
<evidence type="ECO:0000313" key="8">
    <source>
        <dbReference type="EMBL" id="MBJ6727810.1"/>
    </source>
</evidence>
<evidence type="ECO:0000256" key="2">
    <source>
        <dbReference type="ARBA" id="ARBA00008929"/>
    </source>
</evidence>
<name>A0A8J7SB18_9BACT</name>
<feature type="transmembrane region" description="Helical" evidence="7">
    <location>
        <begin position="28"/>
        <end position="51"/>
    </location>
</feature>
<protein>
    <submittedName>
        <fullName evidence="8">Ni/Fe-hydrogenase cytochrome b subunit</fullName>
    </submittedName>
</protein>
<dbReference type="InterPro" id="IPR005614">
    <property type="entry name" value="NrfD-like"/>
</dbReference>
<evidence type="ECO:0000256" key="3">
    <source>
        <dbReference type="ARBA" id="ARBA00022475"/>
    </source>
</evidence>
<dbReference type="PANTHER" id="PTHR30074:SF4">
    <property type="entry name" value="NI_FE-HYDROGENASE 2 B-TYPE CYTOCHROME SUBUNIT-RELATED"/>
    <property type="match status" value="1"/>
</dbReference>
<comment type="similarity">
    <text evidence="2">Belongs to the NrfD family.</text>
</comment>
<evidence type="ECO:0000313" key="9">
    <source>
        <dbReference type="Proteomes" id="UP000636888"/>
    </source>
</evidence>
<feature type="transmembrane region" description="Helical" evidence="7">
    <location>
        <begin position="71"/>
        <end position="99"/>
    </location>
</feature>
<comment type="caution">
    <text evidence="8">The sequence shown here is derived from an EMBL/GenBank/DDBJ whole genome shotgun (WGS) entry which is preliminary data.</text>
</comment>
<dbReference type="Proteomes" id="UP000636888">
    <property type="component" value="Unassembled WGS sequence"/>
</dbReference>
<dbReference type="Pfam" id="PF03916">
    <property type="entry name" value="NrfD"/>
    <property type="match status" value="1"/>
</dbReference>
<organism evidence="8 9">
    <name type="scientific">Geomesophilobacter sediminis</name>
    <dbReference type="NCBI Taxonomy" id="2798584"/>
    <lineage>
        <taxon>Bacteria</taxon>
        <taxon>Pseudomonadati</taxon>
        <taxon>Thermodesulfobacteriota</taxon>
        <taxon>Desulfuromonadia</taxon>
        <taxon>Geobacterales</taxon>
        <taxon>Geobacteraceae</taxon>
        <taxon>Geomesophilobacter</taxon>
    </lineage>
</organism>
<feature type="transmembrane region" description="Helical" evidence="7">
    <location>
        <begin position="140"/>
        <end position="162"/>
    </location>
</feature>
<keyword evidence="6 7" id="KW-0472">Membrane</keyword>
<feature type="transmembrane region" description="Helical" evidence="7">
    <location>
        <begin position="335"/>
        <end position="358"/>
    </location>
</feature>
<evidence type="ECO:0000256" key="5">
    <source>
        <dbReference type="ARBA" id="ARBA00022989"/>
    </source>
</evidence>
<gene>
    <name evidence="8" type="primary">hybB</name>
    <name evidence="8" type="ORF">JFN93_24135</name>
</gene>
<dbReference type="GO" id="GO:0005886">
    <property type="term" value="C:plasma membrane"/>
    <property type="evidence" value="ECO:0007669"/>
    <property type="project" value="UniProtKB-SubCell"/>
</dbReference>
<reference evidence="8" key="1">
    <citation type="submission" date="2020-12" db="EMBL/GenBank/DDBJ databases">
        <title>Geomonas sp. Red875, isolated from river sediment.</title>
        <authorList>
            <person name="Xu Z."/>
            <person name="Zhang Z."/>
            <person name="Masuda Y."/>
            <person name="Itoh H."/>
            <person name="Senoo K."/>
        </authorList>
    </citation>
    <scope>NUCLEOTIDE SEQUENCE</scope>
    <source>
        <strain evidence="8">Red875</strain>
    </source>
</reference>
<proteinExistence type="inferred from homology"/>
<comment type="subcellular location">
    <subcellularLocation>
        <location evidence="1">Cell membrane</location>
        <topology evidence="1">Multi-pass membrane protein</topology>
    </subcellularLocation>
</comment>
<keyword evidence="9" id="KW-1185">Reference proteome</keyword>
<dbReference type="EMBL" id="JAEMHM010000030">
    <property type="protein sequence ID" value="MBJ6727810.1"/>
    <property type="molecule type" value="Genomic_DNA"/>
</dbReference>
<keyword evidence="5 7" id="KW-1133">Transmembrane helix</keyword>
<evidence type="ECO:0000256" key="6">
    <source>
        <dbReference type="ARBA" id="ARBA00023136"/>
    </source>
</evidence>
<dbReference type="AlphaFoldDB" id="A0A8J7SB18"/>
<feature type="transmembrane region" description="Helical" evidence="7">
    <location>
        <begin position="261"/>
        <end position="282"/>
    </location>
</feature>
<accession>A0A8J7SB18</accession>
<keyword evidence="4 7" id="KW-0812">Transmembrane</keyword>
<feature type="transmembrane region" description="Helical" evidence="7">
    <location>
        <begin position="111"/>
        <end position="128"/>
    </location>
</feature>
<dbReference type="InterPro" id="IPR051817">
    <property type="entry name" value="FDH_cytochrome_b556_subunit"/>
</dbReference>
<dbReference type="PANTHER" id="PTHR30074">
    <property type="entry name" value="FORMATE DEHYDROGENASE, NITRATE-INDUCIBLE, CYTOCHROME B556 FDN SUBUNIT"/>
    <property type="match status" value="1"/>
</dbReference>
<feature type="transmembrane region" description="Helical" evidence="7">
    <location>
        <begin position="302"/>
        <end position="323"/>
    </location>
</feature>
<feature type="transmembrane region" description="Helical" evidence="7">
    <location>
        <begin position="228"/>
        <end position="249"/>
    </location>
</feature>
<feature type="transmembrane region" description="Helical" evidence="7">
    <location>
        <begin position="183"/>
        <end position="201"/>
    </location>
</feature>
<sequence>MIDMTRFAGQKCGTLLNKLLDDSISEHLGIKLVTPLTVVLVFLLLLSVPVAGYRLLFGIGAASNLNDSWPWGLWIGFDVLGGVAMAAGAFMIAGAVYILNLKKYKCIARAAILNAFFGYLLAAISITLDVGRSFVIWHPLVMWQVNSVMFIVALHLVLYLSTLATESSPMVLEKIGWERGLNAVHRIMVGAVMFGVALSLLHQSSLGANYLIVPGKLSPLWYNKQLPYMFLVSALMMGFSMVSFETILTSKVFKHDVPHDVLVGLSKGILYTGTFYFFFKMYELLTGPGLALVFDDNLEGMMWLIEMAVGVVLPVFLLALPSVRRDKEKMFAADILVVFGVLFNRLNVSIFGVARYATRAGGDYFPSIMEFTLTIGMIAFAVLGFKLCAKYLPLFPDHQESAHPPGTASAAAPRAPE</sequence>
<evidence type="ECO:0000256" key="4">
    <source>
        <dbReference type="ARBA" id="ARBA00022692"/>
    </source>
</evidence>
<dbReference type="RefSeq" id="WP_199386951.1">
    <property type="nucleotide sequence ID" value="NZ_JAEMHM010000030.1"/>
</dbReference>